<dbReference type="FunFam" id="3.90.400.10:FF:000002">
    <property type="entry name" value="Sucrose isomerase"/>
    <property type="match status" value="1"/>
</dbReference>
<comment type="similarity">
    <text evidence="1">Belongs to the glycosyl hydrolase 13 family.</text>
</comment>
<dbReference type="GO" id="GO:0008788">
    <property type="term" value="F:alpha,alpha-phosphotrehalase activity"/>
    <property type="evidence" value="ECO:0007669"/>
    <property type="project" value="UniProtKB-EC"/>
</dbReference>
<dbReference type="CDD" id="cd11333">
    <property type="entry name" value="AmyAc_SI_OligoGlu_DGase"/>
    <property type="match status" value="1"/>
</dbReference>
<evidence type="ECO:0000313" key="5">
    <source>
        <dbReference type="EMBL" id="MDR6241531.1"/>
    </source>
</evidence>
<dbReference type="Pfam" id="PF00128">
    <property type="entry name" value="Alpha-amylase"/>
    <property type="match status" value="1"/>
</dbReference>
<proteinExistence type="inferred from homology"/>
<dbReference type="GO" id="GO:0009313">
    <property type="term" value="P:oligosaccharide catabolic process"/>
    <property type="evidence" value="ECO:0007669"/>
    <property type="project" value="TreeGrafter"/>
</dbReference>
<dbReference type="SMART" id="SM00642">
    <property type="entry name" value="Aamy"/>
    <property type="match status" value="1"/>
</dbReference>
<evidence type="ECO:0000256" key="2">
    <source>
        <dbReference type="ARBA" id="ARBA00022801"/>
    </source>
</evidence>
<dbReference type="RefSeq" id="WP_309942383.1">
    <property type="nucleotide sequence ID" value="NZ_AP025307.1"/>
</dbReference>
<accession>A0AAE3XTF0</accession>
<dbReference type="PANTHER" id="PTHR10357:SF179">
    <property type="entry name" value="NEUTRAL AND BASIC AMINO ACID TRANSPORT PROTEIN RBAT"/>
    <property type="match status" value="1"/>
</dbReference>
<feature type="domain" description="Glycosyl hydrolase family 13 catalytic" evidence="4">
    <location>
        <begin position="34"/>
        <end position="416"/>
    </location>
</feature>
<name>A0AAE3XTF0_9BACT</name>
<evidence type="ECO:0000313" key="6">
    <source>
        <dbReference type="Proteomes" id="UP001185092"/>
    </source>
</evidence>
<evidence type="ECO:0000259" key="4">
    <source>
        <dbReference type="SMART" id="SM00642"/>
    </source>
</evidence>
<gene>
    <name evidence="5" type="ORF">HNQ88_004618</name>
</gene>
<protein>
    <submittedName>
        <fullName evidence="5">Trehalose-6-phosphate hydrolase</fullName>
        <ecNumber evidence="5">3.2.1.93</ecNumber>
    </submittedName>
</protein>
<dbReference type="Proteomes" id="UP001185092">
    <property type="component" value="Unassembled WGS sequence"/>
</dbReference>
<organism evidence="5 6">
    <name type="scientific">Aureibacter tunicatorum</name>
    <dbReference type="NCBI Taxonomy" id="866807"/>
    <lineage>
        <taxon>Bacteria</taxon>
        <taxon>Pseudomonadati</taxon>
        <taxon>Bacteroidota</taxon>
        <taxon>Cytophagia</taxon>
        <taxon>Cytophagales</taxon>
        <taxon>Persicobacteraceae</taxon>
        <taxon>Aureibacter</taxon>
    </lineage>
</organism>
<dbReference type="PANTHER" id="PTHR10357">
    <property type="entry name" value="ALPHA-AMYLASE FAMILY MEMBER"/>
    <property type="match status" value="1"/>
</dbReference>
<dbReference type="Gene3D" id="3.20.20.80">
    <property type="entry name" value="Glycosidases"/>
    <property type="match status" value="1"/>
</dbReference>
<reference evidence="5" key="1">
    <citation type="submission" date="2023-07" db="EMBL/GenBank/DDBJ databases">
        <title>Genomic Encyclopedia of Type Strains, Phase IV (KMG-IV): sequencing the most valuable type-strain genomes for metagenomic binning, comparative biology and taxonomic classification.</title>
        <authorList>
            <person name="Goeker M."/>
        </authorList>
    </citation>
    <scope>NUCLEOTIDE SEQUENCE</scope>
    <source>
        <strain evidence="5">DSM 26174</strain>
    </source>
</reference>
<dbReference type="EMBL" id="JAVDQD010000009">
    <property type="protein sequence ID" value="MDR6241531.1"/>
    <property type="molecule type" value="Genomic_DNA"/>
</dbReference>
<comment type="caution">
    <text evidence="5">The sequence shown here is derived from an EMBL/GenBank/DDBJ whole genome shotgun (WGS) entry which is preliminary data.</text>
</comment>
<keyword evidence="2 5" id="KW-0378">Hydrolase</keyword>
<keyword evidence="6" id="KW-1185">Reference proteome</keyword>
<dbReference type="EC" id="3.2.1.93" evidence="5"/>
<evidence type="ECO:0000256" key="1">
    <source>
        <dbReference type="ARBA" id="ARBA00008061"/>
    </source>
</evidence>
<sequence>MQRIYAILTLALFGSFTFVEKESPTWWKETVFYEIYMPSYMDSDGDGYSDFKGLSSKLDYIEELGIGGIWLTPFLSSPKVDNGYDVSDYRQIDLQYGTMDDFERFIGQAHERGIRVIMDMVVNHTSTESYWFQESKKSKDNPYRDYYIWTDQPNNWESFFGGSAWEFDSASNEYYYHQFDKKMADLNWSNPKVVEEIQEVLRFWLDKGVDGFRLDVINFLTTDGITQDNPFDEKGEQIHMHDKDQNGVKEAMKIIKSTVNEYEDRFIVGEIGSEDIQELKQYQSDELMDVVFNFNFGSIPEFSAQRIYDEIISMEAELSSYPTLFFGSHDMPRLMSRLAENDENKAEALAALMLTAKGVPFIYYGEEIGMENISAANLEHIRDVQATIHYDLAIQTGKSDVESLQIANDHNRDKSRSPMQWNSNIHAGFSDEVPWIKVHENYTSRNVDAQIPVKSSLLNQYKKLIEMRSSNPVLQYGDYLDIKFENNVLSYTREFEGDKVTAVFNFSGQVYELAPYGNLLAGKYRVSSNSYAIIQH</sequence>
<dbReference type="InterPro" id="IPR045857">
    <property type="entry name" value="O16G_dom_2"/>
</dbReference>
<keyword evidence="3 5" id="KW-0326">Glycosidase</keyword>
<dbReference type="InterPro" id="IPR017853">
    <property type="entry name" value="GH"/>
</dbReference>
<dbReference type="SUPFAM" id="SSF51445">
    <property type="entry name" value="(Trans)glycosidases"/>
    <property type="match status" value="1"/>
</dbReference>
<dbReference type="Gene3D" id="3.90.400.10">
    <property type="entry name" value="Oligo-1,6-glucosidase, Domain 2"/>
    <property type="match status" value="1"/>
</dbReference>
<evidence type="ECO:0000256" key="3">
    <source>
        <dbReference type="ARBA" id="ARBA00023295"/>
    </source>
</evidence>
<dbReference type="GO" id="GO:0004556">
    <property type="term" value="F:alpha-amylase activity"/>
    <property type="evidence" value="ECO:0007669"/>
    <property type="project" value="TreeGrafter"/>
</dbReference>
<dbReference type="InterPro" id="IPR006047">
    <property type="entry name" value="GH13_cat_dom"/>
</dbReference>
<dbReference type="AlphaFoldDB" id="A0AAE3XTF0"/>